<proteinExistence type="predicted"/>
<comment type="subcellular location">
    <subcellularLocation>
        <location evidence="1">Cell membrane</location>
        <topology evidence="1">Peripheral membrane protein</topology>
    </subcellularLocation>
</comment>
<comment type="caution">
    <text evidence="7">The sequence shown here is derived from an EMBL/GenBank/DDBJ whole genome shotgun (WGS) entry which is preliminary data.</text>
</comment>
<evidence type="ECO:0000259" key="6">
    <source>
        <dbReference type="PROSITE" id="PS50893"/>
    </source>
</evidence>
<dbReference type="Pfam" id="PF00005">
    <property type="entry name" value="ABC_tran"/>
    <property type="match status" value="1"/>
</dbReference>
<dbReference type="InterPro" id="IPR027417">
    <property type="entry name" value="P-loop_NTPase"/>
</dbReference>
<dbReference type="InterPro" id="IPR003593">
    <property type="entry name" value="AAA+_ATPase"/>
</dbReference>
<dbReference type="SUPFAM" id="SSF52540">
    <property type="entry name" value="P-loop containing nucleoside triphosphate hydrolases"/>
    <property type="match status" value="1"/>
</dbReference>
<dbReference type="Proteomes" id="UP001549257">
    <property type="component" value="Unassembled WGS sequence"/>
</dbReference>
<dbReference type="GO" id="GO:0005524">
    <property type="term" value="F:ATP binding"/>
    <property type="evidence" value="ECO:0007669"/>
    <property type="project" value="UniProtKB-KW"/>
</dbReference>
<evidence type="ECO:0000256" key="3">
    <source>
        <dbReference type="ARBA" id="ARBA00022741"/>
    </source>
</evidence>
<dbReference type="InterPro" id="IPR050763">
    <property type="entry name" value="ABC_transporter_ATP-binding"/>
</dbReference>
<dbReference type="EMBL" id="JBEPSJ010000001">
    <property type="protein sequence ID" value="MET4581911.1"/>
    <property type="molecule type" value="Genomic_DNA"/>
</dbReference>
<dbReference type="PANTHER" id="PTHR42711:SF19">
    <property type="entry name" value="DOXORUBICIN RESISTANCE ATP-BINDING PROTEIN DRRA"/>
    <property type="match status" value="1"/>
</dbReference>
<keyword evidence="4 7" id="KW-0067">ATP-binding</keyword>
<keyword evidence="8" id="KW-1185">Reference proteome</keyword>
<keyword evidence="5" id="KW-0046">Antibiotic resistance</keyword>
<organism evidence="7 8">
    <name type="scientific">Conyzicola nivalis</name>
    <dbReference type="NCBI Taxonomy" id="1477021"/>
    <lineage>
        <taxon>Bacteria</taxon>
        <taxon>Bacillati</taxon>
        <taxon>Actinomycetota</taxon>
        <taxon>Actinomycetes</taxon>
        <taxon>Micrococcales</taxon>
        <taxon>Microbacteriaceae</taxon>
        <taxon>Conyzicola</taxon>
    </lineage>
</organism>
<sequence length="332" mass="35554">MTTSTMIRARGLTKQFTVKRERVDAVTDLDLDVEGGELVAFLGPNGAGKSTSLRMLTTLLPPTSGTARVAGFDVLADPAEVRRRIGYIGQGNSAGHAQRVRDELVSQGAFYGMNRAHAAARADELLESLDLAPLAKRSVTALSGGQKRRLDIALGLIHSPEILFLDEPSTGLDPQSRANLWQHILDLRRTHGTTIFLTTHYLDEADQFAERIVVMDHGRVIADDTASALKSTLAGDVITLGFQSETDATAARTTLERVTGAAPSVVSPTRLAVTVPDGDRVLPLVVRALDALATAALRQPTLDDVFLSLTGRSLREDATTAPSEREAEKVSA</sequence>
<dbReference type="PROSITE" id="PS50893">
    <property type="entry name" value="ABC_TRANSPORTER_2"/>
    <property type="match status" value="1"/>
</dbReference>
<dbReference type="InterPro" id="IPR017871">
    <property type="entry name" value="ABC_transporter-like_CS"/>
</dbReference>
<evidence type="ECO:0000256" key="5">
    <source>
        <dbReference type="ARBA" id="ARBA00023251"/>
    </source>
</evidence>
<dbReference type="Gene3D" id="3.40.50.300">
    <property type="entry name" value="P-loop containing nucleotide triphosphate hydrolases"/>
    <property type="match status" value="1"/>
</dbReference>
<evidence type="ECO:0000313" key="7">
    <source>
        <dbReference type="EMBL" id="MET4581911.1"/>
    </source>
</evidence>
<keyword evidence="2" id="KW-0813">Transport</keyword>
<accession>A0ABV2QLK7</accession>
<gene>
    <name evidence="7" type="ORF">ABIE21_001401</name>
</gene>
<dbReference type="SMART" id="SM00382">
    <property type="entry name" value="AAA"/>
    <property type="match status" value="1"/>
</dbReference>
<dbReference type="PANTHER" id="PTHR42711">
    <property type="entry name" value="ABC TRANSPORTER ATP-BINDING PROTEIN"/>
    <property type="match status" value="1"/>
</dbReference>
<evidence type="ECO:0000256" key="1">
    <source>
        <dbReference type="ARBA" id="ARBA00004202"/>
    </source>
</evidence>
<dbReference type="InterPro" id="IPR003439">
    <property type="entry name" value="ABC_transporter-like_ATP-bd"/>
</dbReference>
<evidence type="ECO:0000256" key="2">
    <source>
        <dbReference type="ARBA" id="ARBA00022448"/>
    </source>
</evidence>
<feature type="domain" description="ABC transporter" evidence="6">
    <location>
        <begin position="7"/>
        <end position="242"/>
    </location>
</feature>
<dbReference type="PROSITE" id="PS00211">
    <property type="entry name" value="ABC_TRANSPORTER_1"/>
    <property type="match status" value="1"/>
</dbReference>
<evidence type="ECO:0000313" key="8">
    <source>
        <dbReference type="Proteomes" id="UP001549257"/>
    </source>
</evidence>
<reference evidence="7 8" key="1">
    <citation type="submission" date="2024-06" db="EMBL/GenBank/DDBJ databases">
        <title>Sorghum-associated microbial communities from plants grown in Nebraska, USA.</title>
        <authorList>
            <person name="Schachtman D."/>
        </authorList>
    </citation>
    <scope>NUCLEOTIDE SEQUENCE [LARGE SCALE GENOMIC DNA]</scope>
    <source>
        <strain evidence="7 8">2857</strain>
    </source>
</reference>
<name>A0ABV2QLK7_9MICO</name>
<keyword evidence="3" id="KW-0547">Nucleotide-binding</keyword>
<protein>
    <submittedName>
        <fullName evidence="7">ABC-2 type transport system ATP-binding protein</fullName>
    </submittedName>
</protein>
<dbReference type="RefSeq" id="WP_354024070.1">
    <property type="nucleotide sequence ID" value="NZ_JBEPSJ010000001.1"/>
</dbReference>
<evidence type="ECO:0000256" key="4">
    <source>
        <dbReference type="ARBA" id="ARBA00022840"/>
    </source>
</evidence>